<comment type="caution">
    <text evidence="2">The sequence shown here is derived from an EMBL/GenBank/DDBJ whole genome shotgun (WGS) entry which is preliminary data.</text>
</comment>
<name>A0A841HDU3_HALSI</name>
<evidence type="ECO:0000313" key="2">
    <source>
        <dbReference type="EMBL" id="MBB6091007.1"/>
    </source>
</evidence>
<feature type="region of interest" description="Disordered" evidence="1">
    <location>
        <begin position="18"/>
        <end position="39"/>
    </location>
</feature>
<dbReference type="Pfam" id="PF25941">
    <property type="entry name" value="PDDEXK_16"/>
    <property type="match status" value="1"/>
</dbReference>
<dbReference type="Proteomes" id="UP000642919">
    <property type="component" value="Unassembled WGS sequence"/>
</dbReference>
<organism evidence="2 3">
    <name type="scientific">Halobacterium salinarum</name>
    <name type="common">Halobacterium halobium</name>
    <dbReference type="NCBI Taxonomy" id="2242"/>
    <lineage>
        <taxon>Archaea</taxon>
        <taxon>Methanobacteriati</taxon>
        <taxon>Methanobacteriota</taxon>
        <taxon>Stenosarchaea group</taxon>
        <taxon>Halobacteria</taxon>
        <taxon>Halobacteriales</taxon>
        <taxon>Halobacteriaceae</taxon>
        <taxon>Halobacterium</taxon>
    </lineage>
</organism>
<dbReference type="InterPro" id="IPR058715">
    <property type="entry name" value="PDDEXK_nuclease-rel"/>
</dbReference>
<dbReference type="GeneID" id="68693008"/>
<reference evidence="2" key="1">
    <citation type="submission" date="2020-08" db="EMBL/GenBank/DDBJ databases">
        <title>Genomic Encyclopedia of Type Strains, Phase IV (KMG-IV): sequencing the most valuable type-strain genomes for metagenomic binning, comparative biology and taxonomic classification.</title>
        <authorList>
            <person name="Goeker M."/>
        </authorList>
    </citation>
    <scope>NUCLEOTIDE SEQUENCE</scope>
    <source>
        <strain evidence="2">DSM 669</strain>
    </source>
</reference>
<evidence type="ECO:0000313" key="3">
    <source>
        <dbReference type="Proteomes" id="UP000642919"/>
    </source>
</evidence>
<proteinExistence type="predicted"/>
<evidence type="ECO:0000256" key="1">
    <source>
        <dbReference type="SAM" id="MobiDB-lite"/>
    </source>
</evidence>
<protein>
    <submittedName>
        <fullName evidence="2">Uncharacterized protein</fullName>
    </submittedName>
</protein>
<sequence>MSEDSPGIVVHPSLKLEDVREQFDGNEPQGRGRETAAPRGYNAELLANAMLGEHPRFEKWSPGPWVDNYVTSQSSVSCYIEVKTAIDQYPSHTPGRFRIWGPHHHRLLASADVYEDTSRLHLYLFVVYTLDSGIEQEIGKVVVPAIHVDDHIDTWSLTDHVTMGEQLTYTVSWRALLGALDVSLAEFTATDTIDLTTGSDSLQAARKHTDA</sequence>
<dbReference type="AlphaFoldDB" id="A0A841HDU3"/>
<dbReference type="EMBL" id="JACHGX010000016">
    <property type="protein sequence ID" value="MBB6091007.1"/>
    <property type="molecule type" value="Genomic_DNA"/>
</dbReference>
<accession>A0A841HDU3</accession>
<gene>
    <name evidence="2" type="ORF">HNR49_002397</name>
</gene>
<dbReference type="RefSeq" id="WP_010901960.1">
    <property type="nucleotide sequence ID" value="NZ_JACHGX010000016.1"/>
</dbReference>